<comment type="similarity">
    <text evidence="1">Belongs to the metallo-dependent hydrolases superfamily. ATZ/TRZ family.</text>
</comment>
<dbReference type="EMBL" id="CP059319">
    <property type="protein sequence ID" value="QTH23185.1"/>
    <property type="molecule type" value="Genomic_DNA"/>
</dbReference>
<dbReference type="InterPro" id="IPR011059">
    <property type="entry name" value="Metal-dep_hydrolase_composite"/>
</dbReference>
<dbReference type="InterPro" id="IPR050287">
    <property type="entry name" value="MTA/SAH_deaminase"/>
</dbReference>
<dbReference type="Gene3D" id="2.30.40.10">
    <property type="entry name" value="Urease, subunit C, domain 1"/>
    <property type="match status" value="1"/>
</dbReference>
<dbReference type="SUPFAM" id="SSF51338">
    <property type="entry name" value="Composite domain of metallo-dependent hydrolases"/>
    <property type="match status" value="1"/>
</dbReference>
<name>A0A975D7L1_9SPHN</name>
<dbReference type="GO" id="GO:0016810">
    <property type="term" value="F:hydrolase activity, acting on carbon-nitrogen (but not peptide) bonds"/>
    <property type="evidence" value="ECO:0007669"/>
    <property type="project" value="InterPro"/>
</dbReference>
<organism evidence="4 5">
    <name type="scientific">Rhizorhabdus wittichii</name>
    <dbReference type="NCBI Taxonomy" id="160791"/>
    <lineage>
        <taxon>Bacteria</taxon>
        <taxon>Pseudomonadati</taxon>
        <taxon>Pseudomonadota</taxon>
        <taxon>Alphaproteobacteria</taxon>
        <taxon>Sphingomonadales</taxon>
        <taxon>Sphingomonadaceae</taxon>
        <taxon>Rhizorhabdus</taxon>
    </lineage>
</organism>
<evidence type="ECO:0000313" key="5">
    <source>
        <dbReference type="Proteomes" id="UP000664914"/>
    </source>
</evidence>
<dbReference type="SUPFAM" id="SSF51556">
    <property type="entry name" value="Metallo-dependent hydrolases"/>
    <property type="match status" value="1"/>
</dbReference>
<dbReference type="RefSeq" id="WP_011951664.1">
    <property type="nucleotide sequence ID" value="NZ_CP059319.1"/>
</dbReference>
<dbReference type="AlphaFoldDB" id="A0A975D7L1"/>
<dbReference type="Proteomes" id="UP000664914">
    <property type="component" value="Chromosome"/>
</dbReference>
<reference evidence="4" key="1">
    <citation type="submission" date="2020-07" db="EMBL/GenBank/DDBJ databases">
        <authorList>
            <person name="Camacho E."/>
        </authorList>
    </citation>
    <scope>NUCLEOTIDE SEQUENCE</scope>
    <source>
        <strain evidence="4">MPO218</strain>
    </source>
</reference>
<accession>A0A975D7L1</accession>
<dbReference type="PANTHER" id="PTHR43794">
    <property type="entry name" value="AMINOHYDROLASE SSNA-RELATED"/>
    <property type="match status" value="1"/>
</dbReference>
<evidence type="ECO:0000259" key="3">
    <source>
        <dbReference type="Pfam" id="PF01979"/>
    </source>
</evidence>
<proteinExistence type="inferred from homology"/>
<dbReference type="InterPro" id="IPR032466">
    <property type="entry name" value="Metal_Hydrolase"/>
</dbReference>
<keyword evidence="2" id="KW-0378">Hydrolase</keyword>
<dbReference type="OMA" id="VGAHMIL"/>
<dbReference type="Pfam" id="PF01979">
    <property type="entry name" value="Amidohydro_1"/>
    <property type="match status" value="1"/>
</dbReference>
<evidence type="ECO:0000256" key="1">
    <source>
        <dbReference type="ARBA" id="ARBA00006745"/>
    </source>
</evidence>
<dbReference type="InterPro" id="IPR006680">
    <property type="entry name" value="Amidohydro-rel"/>
</dbReference>
<dbReference type="PANTHER" id="PTHR43794:SF11">
    <property type="entry name" value="AMIDOHYDROLASE-RELATED DOMAIN-CONTAINING PROTEIN"/>
    <property type="match status" value="1"/>
</dbReference>
<dbReference type="Gene3D" id="3.20.20.140">
    <property type="entry name" value="Metal-dependent hydrolases"/>
    <property type="match status" value="1"/>
</dbReference>
<gene>
    <name evidence="4" type="ORF">HRJ34_06655</name>
</gene>
<evidence type="ECO:0000256" key="2">
    <source>
        <dbReference type="ARBA" id="ARBA00022801"/>
    </source>
</evidence>
<reference evidence="4" key="2">
    <citation type="submission" date="2021-04" db="EMBL/GenBank/DDBJ databases">
        <title>Isolation and genomic analysis of the ibuprofen-degrading bacterium Sphingomonas strain MPO218.</title>
        <authorList>
            <person name="Aulestia M."/>
            <person name="Flores A."/>
            <person name="Mangas E.L."/>
            <person name="Perez-Pulido A.J."/>
            <person name="Santero E."/>
            <person name="Camacho E.M."/>
        </authorList>
    </citation>
    <scope>NUCLEOTIDE SEQUENCE</scope>
    <source>
        <strain evidence="4">MPO218</strain>
    </source>
</reference>
<feature type="domain" description="Amidohydrolase-related" evidence="3">
    <location>
        <begin position="66"/>
        <end position="425"/>
    </location>
</feature>
<sequence>MGETEGAGEVDLLITAGCIVTVDAERRIIHDGAIAVRGGDIVAVGPRDAILRGHRAGRTIDAPDGLVTPGLIDAHNHPVDYLIKGLCDDTPQMVRLRDRVIPYEDGLTEEEAYASSLGTFVEMIRLGTTCFVDAAGPRPSAIARAALDLGLRGIVTRKMADVPGPFGGVTEDSERAMNLAEETVERFHGAGGGLLRAGYDIDLPPVVSDRAAAFVRDRAAARDTTIVSHLIGRRAPPGEPEAARNADVERLERLGLLGPRMILAHIGWLPEGDVELLARSGTNIAHCPAASLVGGNGWAVHGVIADLAAAGANVVLGTDAAAISRFMDMVRIMQLTAGIHKESRRDPLIMNPHRVFEMATISAARAIGWQDRIGSIEAGKAADLVIFDTGNPHWWPEPFGNPVPDLVYGGSGRDARTVLVNGHVVMEDGVIAGADLRDIGGMVRRAAASCRARLGMAPSGRWPD</sequence>
<protein>
    <submittedName>
        <fullName evidence="4">Amidohydrolase family protein</fullName>
    </submittedName>
</protein>
<evidence type="ECO:0000313" key="4">
    <source>
        <dbReference type="EMBL" id="QTH23185.1"/>
    </source>
</evidence>